<dbReference type="EMBL" id="CP165734">
    <property type="protein sequence ID" value="XDV60445.1"/>
    <property type="molecule type" value="Genomic_DNA"/>
</dbReference>
<evidence type="ECO:0000256" key="1">
    <source>
        <dbReference type="SAM" id="Phobius"/>
    </source>
</evidence>
<keyword evidence="1" id="KW-0472">Membrane</keyword>
<protein>
    <submittedName>
        <fullName evidence="2">Uncharacterized protein</fullName>
    </submittedName>
</protein>
<dbReference type="AlphaFoldDB" id="A0AB39XTE9"/>
<name>A0AB39XTE9_9BRAD</name>
<evidence type="ECO:0000313" key="2">
    <source>
        <dbReference type="EMBL" id="XDV60445.1"/>
    </source>
</evidence>
<gene>
    <name evidence="2" type="ORF">AB8Z38_14565</name>
</gene>
<organism evidence="2">
    <name type="scientific">Bradyrhizobium sp. LLZ17</name>
    <dbReference type="NCBI Taxonomy" id="3239388"/>
    <lineage>
        <taxon>Bacteria</taxon>
        <taxon>Pseudomonadati</taxon>
        <taxon>Pseudomonadota</taxon>
        <taxon>Alphaproteobacteria</taxon>
        <taxon>Hyphomicrobiales</taxon>
        <taxon>Nitrobacteraceae</taxon>
        <taxon>Bradyrhizobium</taxon>
    </lineage>
</organism>
<accession>A0AB39XTE9</accession>
<proteinExistence type="predicted"/>
<dbReference type="RefSeq" id="WP_369725796.1">
    <property type="nucleotide sequence ID" value="NZ_CP165734.1"/>
</dbReference>
<keyword evidence="1" id="KW-0812">Transmembrane</keyword>
<keyword evidence="1" id="KW-1133">Transmembrane helix</keyword>
<reference evidence="2" key="1">
    <citation type="submission" date="2024-08" db="EMBL/GenBank/DDBJ databases">
        <authorList>
            <person name="Chaddad Z."/>
            <person name="Lamrabet M."/>
            <person name="Bouhnik O."/>
            <person name="Alami S."/>
            <person name="Wipf D."/>
            <person name="Courty P.E."/>
            <person name="Missbah El Idrissi M."/>
        </authorList>
    </citation>
    <scope>NUCLEOTIDE SEQUENCE</scope>
    <source>
        <strain evidence="2">LLZ17</strain>
    </source>
</reference>
<feature type="transmembrane region" description="Helical" evidence="1">
    <location>
        <begin position="12"/>
        <end position="36"/>
    </location>
</feature>
<sequence>MARHLTRARLARGVTGAISALVLCAIAAFGAAHHFAVWRRGSHDI</sequence>